<evidence type="ECO:0000313" key="3">
    <source>
        <dbReference type="Proteomes" id="UP000807115"/>
    </source>
</evidence>
<protein>
    <submittedName>
        <fullName evidence="2">Uncharacterized protein</fullName>
    </submittedName>
</protein>
<organism evidence="2 3">
    <name type="scientific">Sorghum bicolor</name>
    <name type="common">Sorghum</name>
    <name type="synonym">Sorghum vulgare</name>
    <dbReference type="NCBI Taxonomy" id="4558"/>
    <lineage>
        <taxon>Eukaryota</taxon>
        <taxon>Viridiplantae</taxon>
        <taxon>Streptophyta</taxon>
        <taxon>Embryophyta</taxon>
        <taxon>Tracheophyta</taxon>
        <taxon>Spermatophyta</taxon>
        <taxon>Magnoliopsida</taxon>
        <taxon>Liliopsida</taxon>
        <taxon>Poales</taxon>
        <taxon>Poaceae</taxon>
        <taxon>PACMAD clade</taxon>
        <taxon>Panicoideae</taxon>
        <taxon>Andropogonodae</taxon>
        <taxon>Andropogoneae</taxon>
        <taxon>Sorghinae</taxon>
        <taxon>Sorghum</taxon>
    </lineage>
</organism>
<proteinExistence type="predicted"/>
<sequence length="140" mass="14964">MQELSGLRSLAGSTSTAMEAANPRPSPDTEEKPVQEQASVESDLEMAVKLVGVTPLEIILGSPVCTWVWRGHHSASAGHELKRVWAMVWHWTRSGAGHGVGAGHGTTWPPCEAGASGGRPNARRGRGAGYQKYLAIKKNR</sequence>
<dbReference type="EMBL" id="CM027681">
    <property type="protein sequence ID" value="KAG0541788.1"/>
    <property type="molecule type" value="Genomic_DNA"/>
</dbReference>
<gene>
    <name evidence="2" type="ORF">BDA96_02G047800</name>
</gene>
<dbReference type="AlphaFoldDB" id="A0A921RLD3"/>
<feature type="region of interest" description="Disordered" evidence="1">
    <location>
        <begin position="1"/>
        <end position="40"/>
    </location>
</feature>
<dbReference type="Proteomes" id="UP000807115">
    <property type="component" value="Chromosome 2"/>
</dbReference>
<evidence type="ECO:0000313" key="2">
    <source>
        <dbReference type="EMBL" id="KAG0541788.1"/>
    </source>
</evidence>
<name>A0A921RLD3_SORBI</name>
<accession>A0A921RLD3</accession>
<evidence type="ECO:0000256" key="1">
    <source>
        <dbReference type="SAM" id="MobiDB-lite"/>
    </source>
</evidence>
<reference evidence="2" key="1">
    <citation type="journal article" date="2019" name="BMC Genomics">
        <title>A new reference genome for Sorghum bicolor reveals high levels of sequence similarity between sweet and grain genotypes: implications for the genetics of sugar metabolism.</title>
        <authorList>
            <person name="Cooper E.A."/>
            <person name="Brenton Z.W."/>
            <person name="Flinn B.S."/>
            <person name="Jenkins J."/>
            <person name="Shu S."/>
            <person name="Flowers D."/>
            <person name="Luo F."/>
            <person name="Wang Y."/>
            <person name="Xia P."/>
            <person name="Barry K."/>
            <person name="Daum C."/>
            <person name="Lipzen A."/>
            <person name="Yoshinaga Y."/>
            <person name="Schmutz J."/>
            <person name="Saski C."/>
            <person name="Vermerris W."/>
            <person name="Kresovich S."/>
        </authorList>
    </citation>
    <scope>NUCLEOTIDE SEQUENCE</scope>
</reference>
<reference evidence="2" key="2">
    <citation type="submission" date="2020-10" db="EMBL/GenBank/DDBJ databases">
        <authorList>
            <person name="Cooper E.A."/>
            <person name="Brenton Z.W."/>
            <person name="Flinn B.S."/>
            <person name="Jenkins J."/>
            <person name="Shu S."/>
            <person name="Flowers D."/>
            <person name="Luo F."/>
            <person name="Wang Y."/>
            <person name="Xia P."/>
            <person name="Barry K."/>
            <person name="Daum C."/>
            <person name="Lipzen A."/>
            <person name="Yoshinaga Y."/>
            <person name="Schmutz J."/>
            <person name="Saski C."/>
            <person name="Vermerris W."/>
            <person name="Kresovich S."/>
        </authorList>
    </citation>
    <scope>NUCLEOTIDE SEQUENCE</scope>
</reference>
<comment type="caution">
    <text evidence="2">The sequence shown here is derived from an EMBL/GenBank/DDBJ whole genome shotgun (WGS) entry which is preliminary data.</text>
</comment>